<evidence type="ECO:0008006" key="3">
    <source>
        <dbReference type="Google" id="ProtNLM"/>
    </source>
</evidence>
<reference evidence="1 2" key="1">
    <citation type="journal article" date="2017" name="Ann. Clin. Microbiol. Antimicrob.">
        <title>New eight genes identified at the clinical multidrug-resistant Acinetobacter baumannii DMS06669 strain in a Vietnam hospital.</title>
        <authorList>
            <person name="Si-Tuan N."/>
            <person name="Ngoc H.M."/>
            <person name="Hang P.T.T."/>
            <person name="Nguyen C."/>
            <person name="Van P.H."/>
            <person name="Huong N.T."/>
        </authorList>
    </citation>
    <scope>NUCLEOTIDE SEQUENCE [LARGE SCALE GENOMIC DNA]</scope>
    <source>
        <strain evidence="1 2">DMS06669</strain>
    </source>
</reference>
<comment type="caution">
    <text evidence="1">The sequence shown here is derived from an EMBL/GenBank/DDBJ whole genome shotgun (WGS) entry which is preliminary data.</text>
</comment>
<name>A0A1T0EAW5_ACIBA</name>
<dbReference type="Proteomes" id="UP000480763">
    <property type="component" value="Unassembled WGS sequence"/>
</dbReference>
<gene>
    <name evidence="1" type="ORF">GSE42_12475</name>
</gene>
<evidence type="ECO:0000313" key="2">
    <source>
        <dbReference type="Proteomes" id="UP000480763"/>
    </source>
</evidence>
<protein>
    <recommendedName>
        <fullName evidence="3">DUF2190 family protein</fullName>
    </recommendedName>
</protein>
<evidence type="ECO:0000313" key="1">
    <source>
        <dbReference type="EMBL" id="MYM78742.1"/>
    </source>
</evidence>
<sequence>MSSILTQEERQTERREVGLIHVPVKAGATVVAGFIAVVDATGHAVTATAATGLTYLGRYEDSVDNTEGGDGDVYVLVRTHDAFLFANSATDPVTQASFGKPCYIENKETVAETDAGGTLSVAGRVVGVDENGVWIE</sequence>
<accession>A0A1T0EAW5</accession>
<organism evidence="1 2">
    <name type="scientific">Acinetobacter baumannii</name>
    <dbReference type="NCBI Taxonomy" id="470"/>
    <lineage>
        <taxon>Bacteria</taxon>
        <taxon>Pseudomonadati</taxon>
        <taxon>Pseudomonadota</taxon>
        <taxon>Gammaproteobacteria</taxon>
        <taxon>Moraxellales</taxon>
        <taxon>Moraxellaceae</taxon>
        <taxon>Acinetobacter</taxon>
        <taxon>Acinetobacter calcoaceticus/baumannii complex</taxon>
    </lineage>
</organism>
<dbReference type="RefSeq" id="WP_000095038.1">
    <property type="nucleotide sequence ID" value="NZ_AP031578.1"/>
</dbReference>
<dbReference type="EMBL" id="WWCH01000001">
    <property type="protein sequence ID" value="MYM78742.1"/>
    <property type="molecule type" value="Genomic_DNA"/>
</dbReference>
<proteinExistence type="predicted"/>
<dbReference type="AlphaFoldDB" id="A0A1T0EAW5"/>